<name>X0VYZ4_9ZZZZ</name>
<protein>
    <submittedName>
        <fullName evidence="1">Uncharacterized protein</fullName>
    </submittedName>
</protein>
<proteinExistence type="predicted"/>
<accession>X0VYZ4</accession>
<dbReference type="AlphaFoldDB" id="X0VYZ4"/>
<reference evidence="1" key="1">
    <citation type="journal article" date="2014" name="Front. Microbiol.">
        <title>High frequency of phylogenetically diverse reductive dehalogenase-homologous genes in deep subseafloor sedimentary metagenomes.</title>
        <authorList>
            <person name="Kawai M."/>
            <person name="Futagami T."/>
            <person name="Toyoda A."/>
            <person name="Takaki Y."/>
            <person name="Nishi S."/>
            <person name="Hori S."/>
            <person name="Arai W."/>
            <person name="Tsubouchi T."/>
            <person name="Morono Y."/>
            <person name="Uchiyama I."/>
            <person name="Ito T."/>
            <person name="Fujiyama A."/>
            <person name="Inagaki F."/>
            <person name="Takami H."/>
        </authorList>
    </citation>
    <scope>NUCLEOTIDE SEQUENCE</scope>
    <source>
        <strain evidence="1">Expedition CK06-06</strain>
    </source>
</reference>
<sequence length="180" mass="22068">MGVLMNSFFSLPIYKRDYKQYYNDHERYLEKQKIWFGNQCETPFNNLNTDLKNRMEQRWYWPPWKYNDIVGYLNIGMDGGKCLAADVYLRRKYFSRKHRWRHGDFSTLENQHILYAVEIEKILIDINNNDSYAKALYAIIERVKCIIKKSKRKYYLWIPSYSFECFDFVRAYKELKNIDL</sequence>
<evidence type="ECO:0000313" key="1">
    <source>
        <dbReference type="EMBL" id="GAG05701.1"/>
    </source>
</evidence>
<dbReference type="EMBL" id="BARS01020303">
    <property type="protein sequence ID" value="GAG05701.1"/>
    <property type="molecule type" value="Genomic_DNA"/>
</dbReference>
<comment type="caution">
    <text evidence="1">The sequence shown here is derived from an EMBL/GenBank/DDBJ whole genome shotgun (WGS) entry which is preliminary data.</text>
</comment>
<organism evidence="1">
    <name type="scientific">marine sediment metagenome</name>
    <dbReference type="NCBI Taxonomy" id="412755"/>
    <lineage>
        <taxon>unclassified sequences</taxon>
        <taxon>metagenomes</taxon>
        <taxon>ecological metagenomes</taxon>
    </lineage>
</organism>
<gene>
    <name evidence="1" type="ORF">S01H1_32758</name>
</gene>